<feature type="region of interest" description="Disordered" evidence="1">
    <location>
        <begin position="1"/>
        <end position="21"/>
    </location>
</feature>
<dbReference type="InterPro" id="IPR011032">
    <property type="entry name" value="GroES-like_sf"/>
</dbReference>
<gene>
    <name evidence="3" type="ORF">J2S57_003424</name>
</gene>
<dbReference type="Gene3D" id="3.40.50.720">
    <property type="entry name" value="NAD(P)-binding Rossmann-like Domain"/>
    <property type="match status" value="1"/>
</dbReference>
<dbReference type="EMBL" id="JAUSQZ010000001">
    <property type="protein sequence ID" value="MDP9827675.1"/>
    <property type="molecule type" value="Genomic_DNA"/>
</dbReference>
<accession>A0ABT9P6I5</accession>
<dbReference type="SUPFAM" id="SSF51735">
    <property type="entry name" value="NAD(P)-binding Rossmann-fold domains"/>
    <property type="match status" value="1"/>
</dbReference>
<dbReference type="Gene3D" id="3.90.180.10">
    <property type="entry name" value="Medium-chain alcohol dehydrogenases, catalytic domain"/>
    <property type="match status" value="1"/>
</dbReference>
<dbReference type="InterPro" id="IPR013149">
    <property type="entry name" value="ADH-like_C"/>
</dbReference>
<proteinExistence type="predicted"/>
<evidence type="ECO:0000256" key="1">
    <source>
        <dbReference type="SAM" id="MobiDB-lite"/>
    </source>
</evidence>
<dbReference type="SMART" id="SM00829">
    <property type="entry name" value="PKS_ER"/>
    <property type="match status" value="1"/>
</dbReference>
<dbReference type="InterPro" id="IPR051397">
    <property type="entry name" value="Zn-ADH-like_protein"/>
</dbReference>
<dbReference type="InterPro" id="IPR036291">
    <property type="entry name" value="NAD(P)-bd_dom_sf"/>
</dbReference>
<evidence type="ECO:0000313" key="4">
    <source>
        <dbReference type="Proteomes" id="UP001235712"/>
    </source>
</evidence>
<dbReference type="Pfam" id="PF00107">
    <property type="entry name" value="ADH_zinc_N"/>
    <property type="match status" value="1"/>
</dbReference>
<dbReference type="RefSeq" id="WP_307244029.1">
    <property type="nucleotide sequence ID" value="NZ_JAUSQZ010000001.1"/>
</dbReference>
<keyword evidence="3" id="KW-0560">Oxidoreductase</keyword>
<dbReference type="PANTHER" id="PTHR43677:SF4">
    <property type="entry name" value="QUINONE OXIDOREDUCTASE-LIKE PROTEIN 2"/>
    <property type="match status" value="1"/>
</dbReference>
<comment type="caution">
    <text evidence="3">The sequence shown here is derived from an EMBL/GenBank/DDBJ whole genome shotgun (WGS) entry which is preliminary data.</text>
</comment>
<evidence type="ECO:0000313" key="3">
    <source>
        <dbReference type="EMBL" id="MDP9827675.1"/>
    </source>
</evidence>
<name>A0ABT9P6I5_9ACTN</name>
<reference evidence="3 4" key="1">
    <citation type="submission" date="2023-07" db="EMBL/GenBank/DDBJ databases">
        <title>Sequencing the genomes of 1000 actinobacteria strains.</title>
        <authorList>
            <person name="Klenk H.-P."/>
        </authorList>
    </citation>
    <scope>NUCLEOTIDE SEQUENCE [LARGE SCALE GENOMIC DNA]</scope>
    <source>
        <strain evidence="3 4">DSM 44388</strain>
    </source>
</reference>
<protein>
    <submittedName>
        <fullName evidence="3">NADPH2:quinone reductase</fullName>
        <ecNumber evidence="3">1.6.5.5</ecNumber>
    </submittedName>
</protein>
<dbReference type="InterPro" id="IPR020843">
    <property type="entry name" value="ER"/>
</dbReference>
<keyword evidence="4" id="KW-1185">Reference proteome</keyword>
<sequence>MSTEASAPVSGTLDTGSTMRAWRVTGPGDPLRVLRTETVPLPSPGAGQVLVQVAAAGLGLTDVALAQGLSVHAPPPPFTPGLELCGEIVGVGPGVSQYRLGERVIGQTTLPHGALAPYAIARAQDVFPAPTALDDEPAAVFHLAYLTAWLGLYRRAAVRVGEWVVVFGAAGGLGSAAVQLALAAGAKVVAVVGSDEKFKVARALGANVVLHRQQHDIEAAVRELTGGKGAQVVFDPVGGPMFELSCRLVGFEGRIVVAGFASQQAVPVAPEQVRAANFTVLGVNSALYREREPELVQRAHTDLTNLLDAGALKPQLAETLQFEQAAQGIARLAAGDAVGRLVVSLRPSFQT</sequence>
<dbReference type="GO" id="GO:0003960">
    <property type="term" value="F:quinone reductase (NADPH) activity"/>
    <property type="evidence" value="ECO:0007669"/>
    <property type="project" value="UniProtKB-EC"/>
</dbReference>
<dbReference type="Pfam" id="PF08240">
    <property type="entry name" value="ADH_N"/>
    <property type="match status" value="1"/>
</dbReference>
<organism evidence="3 4">
    <name type="scientific">Kineosporia succinea</name>
    <dbReference type="NCBI Taxonomy" id="84632"/>
    <lineage>
        <taxon>Bacteria</taxon>
        <taxon>Bacillati</taxon>
        <taxon>Actinomycetota</taxon>
        <taxon>Actinomycetes</taxon>
        <taxon>Kineosporiales</taxon>
        <taxon>Kineosporiaceae</taxon>
        <taxon>Kineosporia</taxon>
    </lineage>
</organism>
<dbReference type="InterPro" id="IPR013154">
    <property type="entry name" value="ADH-like_N"/>
</dbReference>
<dbReference type="PANTHER" id="PTHR43677">
    <property type="entry name" value="SHORT-CHAIN DEHYDROGENASE/REDUCTASE"/>
    <property type="match status" value="1"/>
</dbReference>
<evidence type="ECO:0000259" key="2">
    <source>
        <dbReference type="SMART" id="SM00829"/>
    </source>
</evidence>
<dbReference type="SUPFAM" id="SSF50129">
    <property type="entry name" value="GroES-like"/>
    <property type="match status" value="1"/>
</dbReference>
<dbReference type="EC" id="1.6.5.5" evidence="3"/>
<feature type="domain" description="Enoyl reductase (ER)" evidence="2">
    <location>
        <begin position="29"/>
        <end position="343"/>
    </location>
</feature>
<dbReference type="Proteomes" id="UP001235712">
    <property type="component" value="Unassembled WGS sequence"/>
</dbReference>